<dbReference type="EMBL" id="ML208965">
    <property type="protein sequence ID" value="TFK59482.1"/>
    <property type="molecule type" value="Genomic_DNA"/>
</dbReference>
<proteinExistence type="predicted"/>
<accession>A0ACD3A3R0</accession>
<keyword evidence="2" id="KW-1185">Reference proteome</keyword>
<protein>
    <submittedName>
        <fullName evidence="1">Uncharacterized protein</fullName>
    </submittedName>
</protein>
<evidence type="ECO:0000313" key="1">
    <source>
        <dbReference type="EMBL" id="TFK59482.1"/>
    </source>
</evidence>
<gene>
    <name evidence="1" type="ORF">BDN72DRAFT_730434</name>
</gene>
<evidence type="ECO:0000313" key="2">
    <source>
        <dbReference type="Proteomes" id="UP000308600"/>
    </source>
</evidence>
<sequence>MHPMKSITVLSSGIQYSYRDSGAPKDDNYLTVFAIHGLFFSGAVFNKLLELAPDNGIRLVAINRRGYPGSTPFTDSEAAVFGEDVSEERRLEFAKNRAVELLAFIGAFIKNENLPPASQNEGGTATGGFSLMGWSLGSAVTFTTLACIEEAPIDVQKLVSENLRGVIVLDTPNVTLNLPFPAGFWSPLFDFQIPEDLRGHLFAHLATSYYSHPNTKSRDPSQLSHVIPSTHRVPTIFNITPEDQKEVISVNKDTYPDLALTRFWGPLHYENYRKVCFDEEFKKRFPLLKIGVVYGTSSPAASYLAVWKMERDNEEAGGNVLRF</sequence>
<dbReference type="Proteomes" id="UP000308600">
    <property type="component" value="Unassembled WGS sequence"/>
</dbReference>
<name>A0ACD3A3R0_9AGAR</name>
<feature type="non-terminal residue" evidence="1">
    <location>
        <position position="323"/>
    </location>
</feature>
<organism evidence="1 2">
    <name type="scientific">Pluteus cervinus</name>
    <dbReference type="NCBI Taxonomy" id="181527"/>
    <lineage>
        <taxon>Eukaryota</taxon>
        <taxon>Fungi</taxon>
        <taxon>Dikarya</taxon>
        <taxon>Basidiomycota</taxon>
        <taxon>Agaricomycotina</taxon>
        <taxon>Agaricomycetes</taxon>
        <taxon>Agaricomycetidae</taxon>
        <taxon>Agaricales</taxon>
        <taxon>Pluteineae</taxon>
        <taxon>Pluteaceae</taxon>
        <taxon>Pluteus</taxon>
    </lineage>
</organism>
<reference evidence="1 2" key="1">
    <citation type="journal article" date="2019" name="Nat. Ecol. Evol.">
        <title>Megaphylogeny resolves global patterns of mushroom evolution.</title>
        <authorList>
            <person name="Varga T."/>
            <person name="Krizsan K."/>
            <person name="Foldi C."/>
            <person name="Dima B."/>
            <person name="Sanchez-Garcia M."/>
            <person name="Sanchez-Ramirez S."/>
            <person name="Szollosi G.J."/>
            <person name="Szarkandi J.G."/>
            <person name="Papp V."/>
            <person name="Albert L."/>
            <person name="Andreopoulos W."/>
            <person name="Angelini C."/>
            <person name="Antonin V."/>
            <person name="Barry K.W."/>
            <person name="Bougher N.L."/>
            <person name="Buchanan P."/>
            <person name="Buyck B."/>
            <person name="Bense V."/>
            <person name="Catcheside P."/>
            <person name="Chovatia M."/>
            <person name="Cooper J."/>
            <person name="Damon W."/>
            <person name="Desjardin D."/>
            <person name="Finy P."/>
            <person name="Geml J."/>
            <person name="Haridas S."/>
            <person name="Hughes K."/>
            <person name="Justo A."/>
            <person name="Karasinski D."/>
            <person name="Kautmanova I."/>
            <person name="Kiss B."/>
            <person name="Kocsube S."/>
            <person name="Kotiranta H."/>
            <person name="LaButti K.M."/>
            <person name="Lechner B.E."/>
            <person name="Liimatainen K."/>
            <person name="Lipzen A."/>
            <person name="Lukacs Z."/>
            <person name="Mihaltcheva S."/>
            <person name="Morgado L.N."/>
            <person name="Niskanen T."/>
            <person name="Noordeloos M.E."/>
            <person name="Ohm R.A."/>
            <person name="Ortiz-Santana B."/>
            <person name="Ovrebo C."/>
            <person name="Racz N."/>
            <person name="Riley R."/>
            <person name="Savchenko A."/>
            <person name="Shiryaev A."/>
            <person name="Soop K."/>
            <person name="Spirin V."/>
            <person name="Szebenyi C."/>
            <person name="Tomsovsky M."/>
            <person name="Tulloss R.E."/>
            <person name="Uehling J."/>
            <person name="Grigoriev I.V."/>
            <person name="Vagvolgyi C."/>
            <person name="Papp T."/>
            <person name="Martin F.M."/>
            <person name="Miettinen O."/>
            <person name="Hibbett D.S."/>
            <person name="Nagy L.G."/>
        </authorList>
    </citation>
    <scope>NUCLEOTIDE SEQUENCE [LARGE SCALE GENOMIC DNA]</scope>
    <source>
        <strain evidence="1 2">NL-1719</strain>
    </source>
</reference>